<dbReference type="Proteomes" id="UP000177407">
    <property type="component" value="Unassembled WGS sequence"/>
</dbReference>
<accession>A0A1F5S4D0</accession>
<evidence type="ECO:0000256" key="2">
    <source>
        <dbReference type="SAM" id="MobiDB-lite"/>
    </source>
</evidence>
<protein>
    <submittedName>
        <fullName evidence="3">Uncharacterized protein</fullName>
    </submittedName>
</protein>
<evidence type="ECO:0000256" key="1">
    <source>
        <dbReference type="SAM" id="Coils"/>
    </source>
</evidence>
<sequence length="435" mass="51323">MPNRPDQEGVLIRKIYTVGGGTPDREITELEERRDTDITTLQKGGEKPKKDNEGIVVRSMGDVKKEEEKNEDNNELGKLFESCVDNIITREKFLREKYKLLEQEAKRAKIAIAKMEDDVKVTGEFDYYGKLKNKYQKLVLEVDDLNEKINDYIEKSRKNLEFIISEYSEKYSKLTNDEEKQALVEEIKKGRTKFNNQIFEYSEEKNNLISRLGDELDSITGVVQEINDWVIETRSQNEAESKRLERKENFKKYSIPDVDKKVNEMIDFGINFEKRLSRLEKLFDLIQSRLEKIDPSDFLKLAWGKASRKYQIEKEVSRAEKEKIIEEFRQGEIDTVKKNKEVLIEHGNHFLEFLKSSLLNMQRSPIDYFYEILEQAQAQVIVDGVGDNNENTIKENFQIKIDEVYDQFMKNKKGIEEFEKFSKKLLRVDYFKLES</sequence>
<name>A0A1F5S4D0_9BACT</name>
<proteinExistence type="predicted"/>
<feature type="compositionally biased region" description="Basic and acidic residues" evidence="2">
    <location>
        <begin position="44"/>
        <end position="53"/>
    </location>
</feature>
<feature type="compositionally biased region" description="Basic and acidic residues" evidence="2">
    <location>
        <begin position="61"/>
        <end position="72"/>
    </location>
</feature>
<reference evidence="3 4" key="1">
    <citation type="journal article" date="2016" name="Nat. Commun.">
        <title>Thousands of microbial genomes shed light on interconnected biogeochemical processes in an aquifer system.</title>
        <authorList>
            <person name="Anantharaman K."/>
            <person name="Brown C.T."/>
            <person name="Hug L.A."/>
            <person name="Sharon I."/>
            <person name="Castelle C.J."/>
            <person name="Probst A.J."/>
            <person name="Thomas B.C."/>
            <person name="Singh A."/>
            <person name="Wilkins M.J."/>
            <person name="Karaoz U."/>
            <person name="Brodie E.L."/>
            <person name="Williams K.H."/>
            <person name="Hubbard S.S."/>
            <person name="Banfield J.F."/>
        </authorList>
    </citation>
    <scope>NUCLEOTIDE SEQUENCE [LARGE SCALE GENOMIC DNA]</scope>
</reference>
<feature type="coiled-coil region" evidence="1">
    <location>
        <begin position="84"/>
        <end position="155"/>
    </location>
</feature>
<feature type="region of interest" description="Disordered" evidence="2">
    <location>
        <begin position="20"/>
        <end position="72"/>
    </location>
</feature>
<dbReference type="EMBL" id="MFGA01000006">
    <property type="protein sequence ID" value="OGF21432.1"/>
    <property type="molecule type" value="Genomic_DNA"/>
</dbReference>
<organism evidence="3 4">
    <name type="scientific">Candidatus Falkowbacteria bacterium RIFOXYA2_FULL_38_12</name>
    <dbReference type="NCBI Taxonomy" id="1797993"/>
    <lineage>
        <taxon>Bacteria</taxon>
        <taxon>Candidatus Falkowiibacteriota</taxon>
    </lineage>
</organism>
<evidence type="ECO:0000313" key="3">
    <source>
        <dbReference type="EMBL" id="OGF21432.1"/>
    </source>
</evidence>
<dbReference type="AlphaFoldDB" id="A0A1F5S4D0"/>
<feature type="compositionally biased region" description="Basic and acidic residues" evidence="2">
    <location>
        <begin position="23"/>
        <end position="37"/>
    </location>
</feature>
<keyword evidence="1" id="KW-0175">Coiled coil</keyword>
<evidence type="ECO:0000313" key="4">
    <source>
        <dbReference type="Proteomes" id="UP000177407"/>
    </source>
</evidence>
<gene>
    <name evidence="3" type="ORF">A2257_00550</name>
</gene>
<comment type="caution">
    <text evidence="3">The sequence shown here is derived from an EMBL/GenBank/DDBJ whole genome shotgun (WGS) entry which is preliminary data.</text>
</comment>